<dbReference type="PROSITE" id="PS50009">
    <property type="entry name" value="RASGEF_CAT"/>
    <property type="match status" value="1"/>
</dbReference>
<dbReference type="SUPFAM" id="SSF48366">
    <property type="entry name" value="Ras GEF"/>
    <property type="match status" value="1"/>
</dbReference>
<feature type="compositionally biased region" description="Low complexity" evidence="4">
    <location>
        <begin position="666"/>
        <end position="681"/>
    </location>
</feature>
<dbReference type="STRING" id="1965070.A0A443RMT2"/>
<feature type="region of interest" description="Disordered" evidence="4">
    <location>
        <begin position="666"/>
        <end position="705"/>
    </location>
</feature>
<dbReference type="Gene3D" id="1.20.870.10">
    <property type="entry name" value="Son of sevenless (SoS) protein Chain: S domain 1"/>
    <property type="match status" value="1"/>
</dbReference>
<dbReference type="PROSITE" id="PS00720">
    <property type="entry name" value="RASGEF"/>
    <property type="match status" value="1"/>
</dbReference>
<feature type="region of interest" description="Disordered" evidence="4">
    <location>
        <begin position="60"/>
        <end position="100"/>
    </location>
</feature>
<dbReference type="FunFam" id="1.10.840.10:FF:000009">
    <property type="entry name" value="rap guanine nucleotide exchange factor 1"/>
    <property type="match status" value="1"/>
</dbReference>
<dbReference type="GO" id="GO:0005886">
    <property type="term" value="C:plasma membrane"/>
    <property type="evidence" value="ECO:0007669"/>
    <property type="project" value="TreeGrafter"/>
</dbReference>
<reference evidence="9" key="2">
    <citation type="submission" date="2018-11" db="EMBL/GenBank/DDBJ databases">
        <title>Trombidioid mite genomics.</title>
        <authorList>
            <person name="Dong X."/>
        </authorList>
    </citation>
    <scope>NUCLEOTIDE SEQUENCE</scope>
    <source>
        <strain evidence="9">UoL-WK</strain>
    </source>
</reference>
<feature type="compositionally biased region" description="Polar residues" evidence="4">
    <location>
        <begin position="375"/>
        <end position="387"/>
    </location>
</feature>
<dbReference type="EMBL" id="NCKU01000210">
    <property type="protein sequence ID" value="RWS16557.1"/>
    <property type="molecule type" value="Genomic_DNA"/>
</dbReference>
<evidence type="ECO:0000313" key="10">
    <source>
        <dbReference type="Proteomes" id="UP000285301"/>
    </source>
</evidence>
<evidence type="ECO:0000313" key="8">
    <source>
        <dbReference type="EMBL" id="RWS13953.1"/>
    </source>
</evidence>
<feature type="region of interest" description="Disordered" evidence="4">
    <location>
        <begin position="495"/>
        <end position="529"/>
    </location>
</feature>
<dbReference type="OrthoDB" id="25179at2759"/>
<feature type="region of interest" description="Disordered" evidence="4">
    <location>
        <begin position="566"/>
        <end position="599"/>
    </location>
</feature>
<proteinExistence type="predicted"/>
<dbReference type="GO" id="GO:0007265">
    <property type="term" value="P:Ras protein signal transduction"/>
    <property type="evidence" value="ECO:0007669"/>
    <property type="project" value="TreeGrafter"/>
</dbReference>
<feature type="domain" description="Ras-GEF" evidence="5">
    <location>
        <begin position="918"/>
        <end position="1143"/>
    </location>
</feature>
<feature type="compositionally biased region" description="Low complexity" evidence="4">
    <location>
        <begin position="1"/>
        <end position="12"/>
    </location>
</feature>
<dbReference type="InterPro" id="IPR019804">
    <property type="entry name" value="Ras_G-nucl-exch_fac_CS"/>
</dbReference>
<feature type="domain" description="N-terminal Ras-GEF" evidence="6">
    <location>
        <begin position="769"/>
        <end position="889"/>
    </location>
</feature>
<feature type="compositionally biased region" description="Low complexity" evidence="4">
    <location>
        <begin position="512"/>
        <end position="524"/>
    </location>
</feature>
<protein>
    <recommendedName>
        <fullName evidence="2">CRK SH3-binding GNRP</fullName>
    </recommendedName>
</protein>
<accession>A0A443RMT2</accession>
<feature type="region of interest" description="Disordered" evidence="4">
    <location>
        <begin position="270"/>
        <end position="296"/>
    </location>
</feature>
<dbReference type="Proteomes" id="UP000285301">
    <property type="component" value="Unassembled WGS sequence"/>
</dbReference>
<evidence type="ECO:0000256" key="3">
    <source>
        <dbReference type="PROSITE-ProRule" id="PRU00168"/>
    </source>
</evidence>
<feature type="compositionally biased region" description="Polar residues" evidence="4">
    <location>
        <begin position="280"/>
        <end position="296"/>
    </location>
</feature>
<name>A0A443RMT2_9ACAR</name>
<keyword evidence="1 3" id="KW-0344">Guanine-nucleotide releasing factor</keyword>
<dbReference type="Pfam" id="PF00618">
    <property type="entry name" value="RasGEF_N"/>
    <property type="match status" value="1"/>
</dbReference>
<gene>
    <name evidence="9" type="ORF">B4U79_02411</name>
    <name evidence="7" type="ORF">B4U79_03241</name>
    <name evidence="8" type="ORF">B4U79_07263</name>
</gene>
<feature type="compositionally biased region" description="Basic and acidic residues" evidence="4">
    <location>
        <begin position="580"/>
        <end position="591"/>
    </location>
</feature>
<evidence type="ECO:0000256" key="1">
    <source>
        <dbReference type="ARBA" id="ARBA00022658"/>
    </source>
</evidence>
<feature type="region of interest" description="Disordered" evidence="4">
    <location>
        <begin position="1"/>
        <end position="33"/>
    </location>
</feature>
<keyword evidence="10" id="KW-1185">Reference proteome</keyword>
<dbReference type="InterPro" id="IPR008937">
    <property type="entry name" value="Ras-like_GEF"/>
</dbReference>
<evidence type="ECO:0000313" key="7">
    <source>
        <dbReference type="EMBL" id="RWS12285.1"/>
    </source>
</evidence>
<dbReference type="PANTHER" id="PTHR23113:SF224">
    <property type="entry name" value="RAP GUANINE NUCLEOTIDE EXCHANGE FACTOR 1"/>
    <property type="match status" value="1"/>
</dbReference>
<dbReference type="Gene3D" id="1.10.840.10">
    <property type="entry name" value="Ras guanine-nucleotide exchange factors catalytic domain"/>
    <property type="match status" value="1"/>
</dbReference>
<evidence type="ECO:0000313" key="9">
    <source>
        <dbReference type="EMBL" id="RWS16557.1"/>
    </source>
</evidence>
<feature type="region of interest" description="Disordered" evidence="4">
    <location>
        <begin position="362"/>
        <end position="395"/>
    </location>
</feature>
<dbReference type="CDD" id="cd06224">
    <property type="entry name" value="REM"/>
    <property type="match status" value="1"/>
</dbReference>
<evidence type="ECO:0000256" key="2">
    <source>
        <dbReference type="ARBA" id="ARBA00083313"/>
    </source>
</evidence>
<organism evidence="9 10">
    <name type="scientific">Dinothrombium tinctorium</name>
    <dbReference type="NCBI Taxonomy" id="1965070"/>
    <lineage>
        <taxon>Eukaryota</taxon>
        <taxon>Metazoa</taxon>
        <taxon>Ecdysozoa</taxon>
        <taxon>Arthropoda</taxon>
        <taxon>Chelicerata</taxon>
        <taxon>Arachnida</taxon>
        <taxon>Acari</taxon>
        <taxon>Acariformes</taxon>
        <taxon>Trombidiformes</taxon>
        <taxon>Prostigmata</taxon>
        <taxon>Anystina</taxon>
        <taxon>Parasitengona</taxon>
        <taxon>Trombidioidea</taxon>
        <taxon>Trombidiidae</taxon>
        <taxon>Dinothrombium</taxon>
    </lineage>
</organism>
<dbReference type="GO" id="GO:0005085">
    <property type="term" value="F:guanyl-nucleotide exchange factor activity"/>
    <property type="evidence" value="ECO:0007669"/>
    <property type="project" value="UniProtKB-KW"/>
</dbReference>
<dbReference type="InterPro" id="IPR036964">
    <property type="entry name" value="RASGEF_cat_dom_sf"/>
</dbReference>
<feature type="compositionally biased region" description="Basic residues" evidence="4">
    <location>
        <begin position="75"/>
        <end position="85"/>
    </location>
</feature>
<evidence type="ECO:0000256" key="4">
    <source>
        <dbReference type="SAM" id="MobiDB-lite"/>
    </source>
</evidence>
<dbReference type="InterPro" id="IPR001895">
    <property type="entry name" value="RASGEF_cat_dom"/>
</dbReference>
<dbReference type="SMART" id="SM00229">
    <property type="entry name" value="RasGEFN"/>
    <property type="match status" value="1"/>
</dbReference>
<feature type="compositionally biased region" description="Polar residues" evidence="4">
    <location>
        <begin position="682"/>
        <end position="691"/>
    </location>
</feature>
<dbReference type="EMBL" id="NCKU01000839">
    <property type="protein sequence ID" value="RWS13953.1"/>
    <property type="molecule type" value="Genomic_DNA"/>
</dbReference>
<dbReference type="EMBL" id="NCKU01001370">
    <property type="protein sequence ID" value="RWS12285.1"/>
    <property type="molecule type" value="Genomic_DNA"/>
</dbReference>
<sequence>MSSGDSSSNRSSIHTLEQENEANGETKATEDCVRQHHAGARFARRAKSFKDEFFDKINQKIRSPSLTRSSSPPTRRQRKMKAKKCHGYESGASDGSLNDSPKVQRSLLDCNVKSKEERDIDNAWNFVRQISNALRYLKDVVEKDKLEQLPGAASIMLEIVLSGYAELQAYLIRNEQSSLLMSATNQVYNSLANLIKWSDSVLLYDHSALDRESVGVVVDNVIESVKGLVQLCVDRHLNSTLNLPKTEKGENVRDSGHSSGFNVQIFPPDVTPSELHNNHRNSFPESPTTPKISKASYNHYSDDIDSLHRRHRVSHDKVSHSLSSDSILNSSVDATYAFPPPKPPLLINNSFLGKKLELDCISNDAPPPLPPKRGSGTSHNRSQVSQPSVESSLCTSESSSIDSHMNITHSYCRHSAGDLLSITNYDKPCFDLLTEFPPNSSREERCCLSEQFSKTFSYSNDVGRYSSSSTPSSTAQVNTSRQDISEQFRCINIDSDQSSPPEVPVKLRNKPPKIINNQNINRPPSQYDNLPDILTPCQSTASFASSNSSENNLSFISSSGQMANSHSLSCPDYLRNHANNGDRDKVDDENKPPPLPPKKRSIMTYIHVVGTYCGPNDAALNLYRHSVHTYHLVNHQNQPQAWQQVELSFSRQKALTKSFISTTTTESGDSLLSIESGSDSSQMTDSGTKSNVVPPKLPPKTKVTPRVQEVHNLLTSHNSLPPKTNSPPQNIRRKSSTNLDVKIEELQQLGPLDKVDVTPYLVFKNPGDDGPEVRGGPVDALVVKATEVSKNDFLFQEAFITTYRTILTPQELIDKLLYRYNKFIHVSDKRQRAAKNAFALLVRVVNDLSISDCSDVVMNTLLEFIYQLVARGDLALARVLRSEVIEKFELKRNAANATPILLPSMAITMKQSSCLDFKSETIAEQMTLLDAELFKKIEVAEVLLWTREQKEELIPNLNKFTEHFNKMSYWARTRVLELEDAKDREKIMLKFIKVMKHLKKVNNYNSYLALLSALDSAPIRRLEWQRNITEAMKEYSTLIDSSSSFRAYRQALAETQPPCIPYIGLILQDLTFVHIGNNDYLNDGSINFAKRWQIFNILDQMRRFRDSHYPFKRNEQVISYFGDFENYINEEAIWQISETIKPRGSGYSK</sequence>
<dbReference type="SMART" id="SM00147">
    <property type="entry name" value="RasGEF"/>
    <property type="match status" value="1"/>
</dbReference>
<evidence type="ECO:0000259" key="5">
    <source>
        <dbReference type="PROSITE" id="PS50009"/>
    </source>
</evidence>
<dbReference type="AlphaFoldDB" id="A0A443RMT2"/>
<comment type="caution">
    <text evidence="9">The sequence shown here is derived from an EMBL/GenBank/DDBJ whole genome shotgun (WGS) entry which is preliminary data.</text>
</comment>
<feature type="compositionally biased region" description="Low complexity" evidence="4">
    <location>
        <begin position="62"/>
        <end position="74"/>
    </location>
</feature>
<dbReference type="PANTHER" id="PTHR23113">
    <property type="entry name" value="GUANINE NUCLEOTIDE EXCHANGE FACTOR"/>
    <property type="match status" value="1"/>
</dbReference>
<evidence type="ECO:0000259" key="6">
    <source>
        <dbReference type="PROSITE" id="PS50212"/>
    </source>
</evidence>
<dbReference type="Pfam" id="PF00617">
    <property type="entry name" value="RasGEF"/>
    <property type="match status" value="1"/>
</dbReference>
<dbReference type="InterPro" id="IPR000651">
    <property type="entry name" value="Ras-like_Gua-exchang_fac_N"/>
</dbReference>
<dbReference type="PROSITE" id="PS50212">
    <property type="entry name" value="RASGEF_NTER"/>
    <property type="match status" value="1"/>
</dbReference>
<reference evidence="9 10" key="1">
    <citation type="journal article" date="2018" name="Gigascience">
        <title>Genomes of trombidid mites reveal novel predicted allergens and laterally-transferred genes associated with secondary metabolism.</title>
        <authorList>
            <person name="Dong X."/>
            <person name="Chaisiri K."/>
            <person name="Xia D."/>
            <person name="Armstrong S.D."/>
            <person name="Fang Y."/>
            <person name="Donnelly M.J."/>
            <person name="Kadowaki T."/>
            <person name="McGarry J.W."/>
            <person name="Darby A.C."/>
            <person name="Makepeace B.L."/>
        </authorList>
    </citation>
    <scope>NUCLEOTIDE SEQUENCE [LARGE SCALE GENOMIC DNA]</scope>
    <source>
        <strain evidence="9">UoL-WK</strain>
    </source>
</reference>
<dbReference type="InterPro" id="IPR023578">
    <property type="entry name" value="Ras_GEF_dom_sf"/>
</dbReference>
<dbReference type="CDD" id="cd00155">
    <property type="entry name" value="RasGEF"/>
    <property type="match status" value="1"/>
</dbReference>